<gene>
    <name evidence="7" type="ORF">HMPREF9441_03254</name>
</gene>
<comment type="subcellular location">
    <subcellularLocation>
        <location evidence="1">Cell membrane</location>
        <topology evidence="1">Peripheral membrane protein</topology>
    </subcellularLocation>
</comment>
<reference evidence="7 8" key="1">
    <citation type="submission" date="2011-03" db="EMBL/GenBank/DDBJ databases">
        <authorList>
            <person name="Weinstock G."/>
            <person name="Sodergren E."/>
            <person name="Clifton S."/>
            <person name="Fulton L."/>
            <person name="Fulton B."/>
            <person name="Courtney L."/>
            <person name="Fronick C."/>
            <person name="Harrison M."/>
            <person name="Strong C."/>
            <person name="Farmer C."/>
            <person name="Delahaunty K."/>
            <person name="Markovic C."/>
            <person name="Hall O."/>
            <person name="Minx P."/>
            <person name="Tomlinson C."/>
            <person name="Mitreva M."/>
            <person name="Hou S."/>
            <person name="Chen J."/>
            <person name="Wollam A."/>
            <person name="Pepin K.H."/>
            <person name="Johnson M."/>
            <person name="Bhonagiri V."/>
            <person name="Zhang X."/>
            <person name="Suruliraj S."/>
            <person name="Warren W."/>
            <person name="Chinwalla A."/>
            <person name="Mardis E.R."/>
            <person name="Wilson R.K."/>
        </authorList>
    </citation>
    <scope>NUCLEOTIDE SEQUENCE [LARGE SCALE GENOMIC DNA]</scope>
    <source>
        <strain evidence="7 8">YIT 11840</strain>
    </source>
</reference>
<comment type="caution">
    <text evidence="7">The sequence shown here is derived from an EMBL/GenBank/DDBJ whole genome shotgun (WGS) entry which is preliminary data.</text>
</comment>
<dbReference type="Pfam" id="PF04464">
    <property type="entry name" value="Glyphos_transf"/>
    <property type="match status" value="1"/>
</dbReference>
<dbReference type="GeneID" id="93558499"/>
<dbReference type="InterPro" id="IPR043149">
    <property type="entry name" value="TagF_N"/>
</dbReference>
<dbReference type="EMBL" id="AFFY01000053">
    <property type="protein sequence ID" value="EHG98895.1"/>
    <property type="molecule type" value="Genomic_DNA"/>
</dbReference>
<keyword evidence="3" id="KW-1003">Cell membrane</keyword>
<dbReference type="GO" id="GO:0019350">
    <property type="term" value="P:teichoic acid biosynthetic process"/>
    <property type="evidence" value="ECO:0007669"/>
    <property type="project" value="UniProtKB-KW"/>
</dbReference>
<keyword evidence="8" id="KW-1185">Reference proteome</keyword>
<dbReference type="Gene3D" id="3.40.50.11820">
    <property type="match status" value="1"/>
</dbReference>
<proteinExistence type="inferred from homology"/>
<evidence type="ECO:0000256" key="1">
    <source>
        <dbReference type="ARBA" id="ARBA00004202"/>
    </source>
</evidence>
<evidence type="ECO:0000313" key="8">
    <source>
        <dbReference type="Proteomes" id="UP000003598"/>
    </source>
</evidence>
<evidence type="ECO:0000256" key="2">
    <source>
        <dbReference type="ARBA" id="ARBA00010488"/>
    </source>
</evidence>
<sequence length="392" mass="45623">MKTLLYGIVVRIVDLFVKADAKHWVFAANYGKTFNEGPRNLMMYVMRHDPTVKCLFVTRNRAVRKELKRQGIPCVMNCSMQAVLAIARAGCVFSSHAAGDIFFAFVKQRRRFFYLMHGQAFKKGLGAIPIAYWRSLQPKHTFWGDFKHLVSDYLVKSGDYNVSEFASATSEFVAQYTRKVFPKQVEIKVLGSPRCDSLFIPEQMENEFFDKFKGKMVVTYMPTHRLYGKGVLAPMLFKDNKTVLDWLRANDVVVLIKQHPNMIPAMTEEISNDVVIDITKAELDLFCTIYHSDVLVSDYSSVWMDYLLLRRPLIHFFYDSNYNEEDEGYFYDLHENPAGHVCDSQEELFEALKRCRENYSSMCPSEETVRKFHKYVDGNSCKRHYEEIIKDC</sequence>
<evidence type="ECO:0000256" key="5">
    <source>
        <dbReference type="ARBA" id="ARBA00022944"/>
    </source>
</evidence>
<protein>
    <submittedName>
        <fullName evidence="7">CDP-glycerol:poly(Glycerophosphate) glycerophosphotransferase</fullName>
    </submittedName>
</protein>
<accession>G5SV39</accession>
<dbReference type="PANTHER" id="PTHR37316:SF3">
    <property type="entry name" value="TEICHOIC ACID GLYCEROL-PHOSPHATE TRANSFERASE"/>
    <property type="match status" value="1"/>
</dbReference>
<keyword evidence="6" id="KW-0472">Membrane</keyword>
<dbReference type="Gene3D" id="3.40.50.12580">
    <property type="match status" value="1"/>
</dbReference>
<dbReference type="HOGENOM" id="CLU_029598_2_0_10"/>
<dbReference type="PANTHER" id="PTHR37316">
    <property type="entry name" value="TEICHOIC ACID GLYCEROL-PHOSPHATE PRIMASE"/>
    <property type="match status" value="1"/>
</dbReference>
<dbReference type="eggNOG" id="COG1887">
    <property type="taxonomic scope" value="Bacteria"/>
</dbReference>
<comment type="similarity">
    <text evidence="2">Belongs to the CDP-glycerol glycerophosphotransferase family.</text>
</comment>
<dbReference type="InterPro" id="IPR043148">
    <property type="entry name" value="TagF_C"/>
</dbReference>
<dbReference type="SUPFAM" id="SSF53756">
    <property type="entry name" value="UDP-Glycosyltransferase/glycogen phosphorylase"/>
    <property type="match status" value="1"/>
</dbReference>
<keyword evidence="4 7" id="KW-0808">Transferase</keyword>
<dbReference type="AlphaFoldDB" id="G5SV39"/>
<evidence type="ECO:0000256" key="3">
    <source>
        <dbReference type="ARBA" id="ARBA00022475"/>
    </source>
</evidence>
<dbReference type="PATRIC" id="fig|762968.3.peg.2871"/>
<evidence type="ECO:0000256" key="4">
    <source>
        <dbReference type="ARBA" id="ARBA00022679"/>
    </source>
</evidence>
<dbReference type="GO" id="GO:0047355">
    <property type="term" value="F:CDP-glycerol glycerophosphotransferase activity"/>
    <property type="evidence" value="ECO:0007669"/>
    <property type="project" value="InterPro"/>
</dbReference>
<dbReference type="OrthoDB" id="9811865at2"/>
<dbReference type="GO" id="GO:0005886">
    <property type="term" value="C:plasma membrane"/>
    <property type="evidence" value="ECO:0007669"/>
    <property type="project" value="UniProtKB-SubCell"/>
</dbReference>
<dbReference type="RefSeq" id="WP_008622337.1">
    <property type="nucleotide sequence ID" value="NZ_JH376624.1"/>
</dbReference>
<dbReference type="STRING" id="762968.HMPREF9441_03254"/>
<evidence type="ECO:0000256" key="6">
    <source>
        <dbReference type="ARBA" id="ARBA00023136"/>
    </source>
</evidence>
<evidence type="ECO:0000313" key="7">
    <source>
        <dbReference type="EMBL" id="EHG98895.1"/>
    </source>
</evidence>
<dbReference type="InterPro" id="IPR051612">
    <property type="entry name" value="Teichoic_Acid_Biosynth"/>
</dbReference>
<dbReference type="Proteomes" id="UP000003598">
    <property type="component" value="Unassembled WGS sequence"/>
</dbReference>
<organism evidence="7 8">
    <name type="scientific">Paraprevotella clara YIT 11840</name>
    <dbReference type="NCBI Taxonomy" id="762968"/>
    <lineage>
        <taxon>Bacteria</taxon>
        <taxon>Pseudomonadati</taxon>
        <taxon>Bacteroidota</taxon>
        <taxon>Bacteroidia</taxon>
        <taxon>Bacteroidales</taxon>
        <taxon>Prevotellaceae</taxon>
        <taxon>Paraprevotella</taxon>
    </lineage>
</organism>
<dbReference type="InterPro" id="IPR007554">
    <property type="entry name" value="Glycerophosphate_synth"/>
</dbReference>
<keyword evidence="5" id="KW-0777">Teichoic acid biosynthesis</keyword>
<name>G5SV39_9BACT</name>